<proteinExistence type="predicted"/>
<evidence type="ECO:0000313" key="1">
    <source>
        <dbReference type="EMBL" id="GAU25304.1"/>
    </source>
</evidence>
<name>A0A2Z6LZ24_TRISU</name>
<reference evidence="2" key="1">
    <citation type="journal article" date="2017" name="Front. Plant Sci.">
        <title>Climate Clever Clovers: New Paradigm to Reduce the Environmental Footprint of Ruminants by Breeding Low Methanogenic Forages Utilizing Haplotype Variation.</title>
        <authorList>
            <person name="Kaur P."/>
            <person name="Appels R."/>
            <person name="Bayer P.E."/>
            <person name="Keeble-Gagnere G."/>
            <person name="Wang J."/>
            <person name="Hirakawa H."/>
            <person name="Shirasawa K."/>
            <person name="Vercoe P."/>
            <person name="Stefanova K."/>
            <person name="Durmic Z."/>
            <person name="Nichols P."/>
            <person name="Revell C."/>
            <person name="Isobe S.N."/>
            <person name="Edwards D."/>
            <person name="Erskine W."/>
        </authorList>
    </citation>
    <scope>NUCLEOTIDE SEQUENCE [LARGE SCALE GENOMIC DNA]</scope>
    <source>
        <strain evidence="2">cv. Daliak</strain>
    </source>
</reference>
<evidence type="ECO:0000313" key="2">
    <source>
        <dbReference type="Proteomes" id="UP000242715"/>
    </source>
</evidence>
<dbReference type="AlphaFoldDB" id="A0A2Z6LZ24"/>
<organism evidence="1 2">
    <name type="scientific">Trifolium subterraneum</name>
    <name type="common">Subterranean clover</name>
    <dbReference type="NCBI Taxonomy" id="3900"/>
    <lineage>
        <taxon>Eukaryota</taxon>
        <taxon>Viridiplantae</taxon>
        <taxon>Streptophyta</taxon>
        <taxon>Embryophyta</taxon>
        <taxon>Tracheophyta</taxon>
        <taxon>Spermatophyta</taxon>
        <taxon>Magnoliopsida</taxon>
        <taxon>eudicotyledons</taxon>
        <taxon>Gunneridae</taxon>
        <taxon>Pentapetalae</taxon>
        <taxon>rosids</taxon>
        <taxon>fabids</taxon>
        <taxon>Fabales</taxon>
        <taxon>Fabaceae</taxon>
        <taxon>Papilionoideae</taxon>
        <taxon>50 kb inversion clade</taxon>
        <taxon>NPAAA clade</taxon>
        <taxon>Hologalegina</taxon>
        <taxon>IRL clade</taxon>
        <taxon>Trifolieae</taxon>
        <taxon>Trifolium</taxon>
    </lineage>
</organism>
<dbReference type="Proteomes" id="UP000242715">
    <property type="component" value="Unassembled WGS sequence"/>
</dbReference>
<gene>
    <name evidence="1" type="ORF">TSUD_274110</name>
</gene>
<dbReference type="EMBL" id="DF973308">
    <property type="protein sequence ID" value="GAU25304.1"/>
    <property type="molecule type" value="Genomic_DNA"/>
</dbReference>
<sequence>MEVVRVEVIARGILGLVNNLAEGLLKYTLNDSGGGNENVVESIQEAYTTTILAIVEFYMANFGECKSYWKF</sequence>
<protein>
    <submittedName>
        <fullName evidence="1">Uncharacterized protein</fullName>
    </submittedName>
</protein>
<accession>A0A2Z6LZ24</accession>
<keyword evidence="2" id="KW-1185">Reference proteome</keyword>